<dbReference type="RefSeq" id="WP_113744588.1">
    <property type="nucleotide sequence ID" value="NZ_UAPV01000001.1"/>
</dbReference>
<feature type="compositionally biased region" description="Acidic residues" evidence="1">
    <location>
        <begin position="542"/>
        <end position="554"/>
    </location>
</feature>
<feature type="compositionally biased region" description="Basic and acidic residues" evidence="1">
    <location>
        <begin position="776"/>
        <end position="792"/>
    </location>
</feature>
<feature type="compositionally biased region" description="Basic and acidic residues" evidence="1">
    <location>
        <begin position="1151"/>
        <end position="1167"/>
    </location>
</feature>
<feature type="compositionally biased region" description="Polar residues" evidence="1">
    <location>
        <begin position="690"/>
        <end position="715"/>
    </location>
</feature>
<evidence type="ECO:0000256" key="1">
    <source>
        <dbReference type="SAM" id="MobiDB-lite"/>
    </source>
</evidence>
<dbReference type="NCBIfam" id="TIGR03505">
    <property type="entry name" value="FimV_core"/>
    <property type="match status" value="1"/>
</dbReference>
<dbReference type="Proteomes" id="UP000250086">
    <property type="component" value="Unassembled WGS sequence"/>
</dbReference>
<feature type="region of interest" description="Disordered" evidence="1">
    <location>
        <begin position="1151"/>
        <end position="1318"/>
    </location>
</feature>
<feature type="compositionally biased region" description="Basic and acidic residues" evidence="1">
    <location>
        <begin position="1123"/>
        <end position="1132"/>
    </location>
</feature>
<feature type="region of interest" description="Disordered" evidence="1">
    <location>
        <begin position="495"/>
        <end position="521"/>
    </location>
</feature>
<dbReference type="InterPro" id="IPR018392">
    <property type="entry name" value="LysM"/>
</dbReference>
<evidence type="ECO:0000259" key="3">
    <source>
        <dbReference type="Pfam" id="PF01476"/>
    </source>
</evidence>
<feature type="compositionally biased region" description="Low complexity" evidence="1">
    <location>
        <begin position="644"/>
        <end position="654"/>
    </location>
</feature>
<feature type="domain" description="LysM" evidence="3">
    <location>
        <begin position="95"/>
        <end position="121"/>
    </location>
</feature>
<feature type="compositionally biased region" description="Basic and acidic residues" evidence="1">
    <location>
        <begin position="848"/>
        <end position="874"/>
    </location>
</feature>
<feature type="region of interest" description="Disordered" evidence="1">
    <location>
        <begin position="33"/>
        <end position="70"/>
    </location>
</feature>
<gene>
    <name evidence="4" type="ORF">NCTC13093_01944</name>
</gene>
<feature type="region of interest" description="Disordered" evidence="1">
    <location>
        <begin position="1392"/>
        <end position="1411"/>
    </location>
</feature>
<feature type="compositionally biased region" description="Basic and acidic residues" evidence="1">
    <location>
        <begin position="925"/>
        <end position="975"/>
    </location>
</feature>
<feature type="compositionally biased region" description="Polar residues" evidence="1">
    <location>
        <begin position="33"/>
        <end position="43"/>
    </location>
</feature>
<feature type="compositionally biased region" description="Acidic residues" evidence="1">
    <location>
        <begin position="899"/>
        <end position="911"/>
    </location>
</feature>
<dbReference type="InterPro" id="IPR020012">
    <property type="entry name" value="LysM_FimV"/>
</dbReference>
<feature type="region of interest" description="Disordered" evidence="1">
    <location>
        <begin position="774"/>
        <end position="813"/>
    </location>
</feature>
<feature type="compositionally biased region" description="Low complexity" evidence="1">
    <location>
        <begin position="44"/>
        <end position="70"/>
    </location>
</feature>
<feature type="compositionally biased region" description="Acidic residues" evidence="1">
    <location>
        <begin position="657"/>
        <end position="668"/>
    </location>
</feature>
<reference evidence="4 5" key="1">
    <citation type="submission" date="2018-06" db="EMBL/GenBank/DDBJ databases">
        <authorList>
            <consortium name="Pathogen Informatics"/>
            <person name="Doyle S."/>
        </authorList>
    </citation>
    <scope>NUCLEOTIDE SEQUENCE [LARGE SCALE GENOMIC DNA]</scope>
    <source>
        <strain evidence="4 5">NCTC13093</strain>
    </source>
</reference>
<keyword evidence="5" id="KW-1185">Reference proteome</keyword>
<feature type="chain" id="PRO_5015888816" evidence="2">
    <location>
        <begin position="23"/>
        <end position="1469"/>
    </location>
</feature>
<evidence type="ECO:0000313" key="4">
    <source>
        <dbReference type="EMBL" id="SPT70528.1"/>
    </source>
</evidence>
<feature type="region of interest" description="Disordered" evidence="1">
    <location>
        <begin position="843"/>
        <end position="1132"/>
    </location>
</feature>
<proteinExistence type="predicted"/>
<feature type="region of interest" description="Disordered" evidence="1">
    <location>
        <begin position="538"/>
        <end position="754"/>
    </location>
</feature>
<keyword evidence="2" id="KW-0732">Signal</keyword>
<feature type="compositionally biased region" description="Basic and acidic residues" evidence="1">
    <location>
        <begin position="1395"/>
        <end position="1408"/>
    </location>
</feature>
<feature type="compositionally biased region" description="Basic and acidic residues" evidence="1">
    <location>
        <begin position="1292"/>
        <end position="1307"/>
    </location>
</feature>
<dbReference type="InterPro" id="IPR036779">
    <property type="entry name" value="LysM_dom_sf"/>
</dbReference>
<dbReference type="Pfam" id="PF01476">
    <property type="entry name" value="LysM"/>
    <property type="match status" value="1"/>
</dbReference>
<accession>A0A2X0VM13</accession>
<name>A0A2X0VM13_9GAMM</name>
<feature type="compositionally biased region" description="Basic and acidic residues" evidence="1">
    <location>
        <begin position="744"/>
        <end position="754"/>
    </location>
</feature>
<feature type="compositionally biased region" description="Acidic residues" evidence="1">
    <location>
        <begin position="1095"/>
        <end position="1107"/>
    </location>
</feature>
<organism evidence="4 5">
    <name type="scientific">Anaerobiospirillum thomasii</name>
    <dbReference type="NCBI Taxonomy" id="179995"/>
    <lineage>
        <taxon>Bacteria</taxon>
        <taxon>Pseudomonadati</taxon>
        <taxon>Pseudomonadota</taxon>
        <taxon>Gammaproteobacteria</taxon>
        <taxon>Aeromonadales</taxon>
        <taxon>Succinivibrionaceae</taxon>
        <taxon>Anaerobiospirillum</taxon>
    </lineage>
</organism>
<feature type="region of interest" description="Disordered" evidence="1">
    <location>
        <begin position="258"/>
        <end position="287"/>
    </location>
</feature>
<sequence length="1469" mass="159904">MRSFNKYILGLLLGGCIFASVAEERNTFTITITGPEEQSAQQTQTPARANPQRAQRPARQAAATPAPRPVAQAPERLTVAAVPPAVNQAQATTNYTVKPQDTIWSIASRFTPVNSNVTEFQTIASIYRNNPEAFANGNINNLRRGTLRIPSAADIARESSATGAQLLRNGTMTLPPLAAAVTPAKAAPAAPAAPAINRQEVTNAINEAVAAATGKNTQTPTPVDSEPKIDNTKSSHFDIPVYVARETKLREMNAKLDDPSKNYYSDDDGSVGDTEGTTVNADNDPAKANIDRSQYKDAKPLEGSELDLVAVKTMLETTQQQFAKANEKLDQKIDQSVLRAETVAKSSASSIAKDEVVKALSHYEGVIANLQQSNAELRASISKFNKQVDQVRAISISNADKLSQLESQYIGMTESGDESIPQGPMMWILLGVGVLCLVLAISFFLLKGRKSNNDNNDDYSMDADDDLSSEMLITSGIVNKADLHAAEEEEYAVKAGVSKDDGVSSNKDSAPKDPNLNSVDRTKQEIKDAYDDQLIVPTNFNGEDEMPPQEDDKDLSDHEREAQRAWEEAAKKKAEAAASKKKQLAPAEDDVMAAWSASLNAESDDKSTVVDVAEDDSSNKNIIREEDQVLTSEPNDAAQDKSSEPPQTQEPQQTAVSDDDEDDGEVIETLDTYNDPSTSIDDGDIKAVSDESQLGSHNTSEQEQALANAWVSSLSDDSKESGNAKAALDSADITASKSNAPDGTGKDLDGLNGDDERVMADAWAASLNDNDTALEIDTKKDEQVDETPKATDTKANLISDQHKSTASDEEQAMTQAWAAALNAPRESLEDTAQKAFDRADESVLDVNSAHDEDSERKFYGTHSDTYDDAQHDDEIVMSSLDDLNSQDHTDYGMGHDLSLEDDVPASAEEQELMEKMAKSMSSRVADADKAGEAHEAQDSSGHADTDSEHVDPDNLKLDDDLFESKTQDSPFETKFENNPFDETDNAHDVKKGMDTENESKEADTSPAMSDEDIARALKQRSDELMYPQPKDAEDHSSIFDKVQSALEGDSSKIEPPVQDNVQVPQTDHLSDIIQDDSTDTDASSANDESLKDDELSLDDIVGTDESIDDMHSSHDMFATDEDHDLKGHESVDDALARLESNERSEDFGDLHKAFAHDADEHKDHEEELPLDATSLQNSLNGTPDKVHVIGDDLDFGSLLNQEVEHAKDDTSTSEMVPESNDNDDEDDFDLEVEDDKDTAADSLPDADAHEDTSLDGIVDPDVMVENETEDKSVKSGKNSDVSWEVPDSDFDVTEHEDKIHDKDHDSSESVSSKDPIEKAIDSDRDMLESMLAGDEIQRDPITGDEILSADGISSRDIANMLKENDDESTVKEASLDDIVDPESADNLENTALSSHFDDDTGNIEHEQADNSGIDSRLHQKLTDELNLAQLFFETGDTDDALAIVEKVKKQGSPDLIQIAEDLKSRYADN</sequence>
<feature type="compositionally biased region" description="Acidic residues" evidence="1">
    <location>
        <begin position="1220"/>
        <end position="1236"/>
    </location>
</feature>
<feature type="compositionally biased region" description="Basic and acidic residues" evidence="1">
    <location>
        <begin position="1012"/>
        <end position="1023"/>
    </location>
</feature>
<feature type="compositionally biased region" description="Basic and acidic residues" evidence="1">
    <location>
        <begin position="984"/>
        <end position="1003"/>
    </location>
</feature>
<dbReference type="CDD" id="cd00118">
    <property type="entry name" value="LysM"/>
    <property type="match status" value="1"/>
</dbReference>
<dbReference type="Gene3D" id="3.10.350.10">
    <property type="entry name" value="LysM domain"/>
    <property type="match status" value="1"/>
</dbReference>
<feature type="compositionally biased region" description="Basic and acidic residues" evidence="1">
    <location>
        <begin position="555"/>
        <end position="575"/>
    </location>
</feature>
<feature type="compositionally biased region" description="Polar residues" evidence="1">
    <location>
        <begin position="671"/>
        <end position="680"/>
    </location>
</feature>
<protein>
    <submittedName>
        <fullName evidence="4">FimV N-terminal domain</fullName>
    </submittedName>
</protein>
<feature type="signal peptide" evidence="2">
    <location>
        <begin position="1"/>
        <end position="22"/>
    </location>
</feature>
<evidence type="ECO:0000313" key="5">
    <source>
        <dbReference type="Proteomes" id="UP000250086"/>
    </source>
</evidence>
<evidence type="ECO:0000256" key="2">
    <source>
        <dbReference type="SAM" id="SignalP"/>
    </source>
</evidence>
<dbReference type="EMBL" id="UAPV01000001">
    <property type="protein sequence ID" value="SPT70528.1"/>
    <property type="molecule type" value="Genomic_DNA"/>
</dbReference>